<dbReference type="GO" id="GO:0015074">
    <property type="term" value="P:DNA integration"/>
    <property type="evidence" value="ECO:0007669"/>
    <property type="project" value="UniProtKB-KW"/>
</dbReference>
<dbReference type="PANTHER" id="PTHR30349:SF64">
    <property type="entry name" value="PROPHAGE INTEGRASE INTD-RELATED"/>
    <property type="match status" value="1"/>
</dbReference>
<dbReference type="PROSITE" id="PS51900">
    <property type="entry name" value="CB"/>
    <property type="match status" value="1"/>
</dbReference>
<dbReference type="PROSITE" id="PS51898">
    <property type="entry name" value="TYR_RECOMBINASE"/>
    <property type="match status" value="1"/>
</dbReference>
<dbReference type="InterPro" id="IPR010998">
    <property type="entry name" value="Integrase_recombinase_N"/>
</dbReference>
<proteinExistence type="inferred from homology"/>
<evidence type="ECO:0000256" key="3">
    <source>
        <dbReference type="ARBA" id="ARBA00023125"/>
    </source>
</evidence>
<dbReference type="PANTHER" id="PTHR30349">
    <property type="entry name" value="PHAGE INTEGRASE-RELATED"/>
    <property type="match status" value="1"/>
</dbReference>
<reference evidence="8 9" key="1">
    <citation type="submission" date="2019-03" db="EMBL/GenBank/DDBJ databases">
        <title>Genomic Encyclopedia of Type Strains, Phase III (KMG-III): the genomes of soil and plant-associated and newly described type strains.</title>
        <authorList>
            <person name="Whitman W."/>
        </authorList>
    </citation>
    <scope>NUCLEOTIDE SEQUENCE [LARGE SCALE GENOMIC DNA]</scope>
    <source>
        <strain evidence="8 9">CECT 7378</strain>
    </source>
</reference>
<keyword evidence="2" id="KW-0229">DNA integration</keyword>
<dbReference type="InterPro" id="IPR044068">
    <property type="entry name" value="CB"/>
</dbReference>
<evidence type="ECO:0000256" key="1">
    <source>
        <dbReference type="ARBA" id="ARBA00008857"/>
    </source>
</evidence>
<dbReference type="Gene3D" id="1.10.150.130">
    <property type="match status" value="1"/>
</dbReference>
<evidence type="ECO:0000313" key="9">
    <source>
        <dbReference type="Proteomes" id="UP000294656"/>
    </source>
</evidence>
<organism evidence="8 9">
    <name type="scientific">Marinomonas balearica</name>
    <dbReference type="NCBI Taxonomy" id="491947"/>
    <lineage>
        <taxon>Bacteria</taxon>
        <taxon>Pseudomonadati</taxon>
        <taxon>Pseudomonadota</taxon>
        <taxon>Gammaproteobacteria</taxon>
        <taxon>Oceanospirillales</taxon>
        <taxon>Oceanospirillaceae</taxon>
        <taxon>Marinomonas</taxon>
    </lineage>
</organism>
<dbReference type="Pfam" id="PF00589">
    <property type="entry name" value="Phage_integrase"/>
    <property type="match status" value="1"/>
</dbReference>
<keyword evidence="3 5" id="KW-0238">DNA-binding</keyword>
<dbReference type="AlphaFoldDB" id="A0A4R6M5U8"/>
<evidence type="ECO:0000259" key="6">
    <source>
        <dbReference type="PROSITE" id="PS51898"/>
    </source>
</evidence>
<dbReference type="EMBL" id="SNXC01000014">
    <property type="protein sequence ID" value="TDO96185.1"/>
    <property type="molecule type" value="Genomic_DNA"/>
</dbReference>
<feature type="domain" description="Core-binding (CB)" evidence="7">
    <location>
        <begin position="1"/>
        <end position="81"/>
    </location>
</feature>
<comment type="caution">
    <text evidence="8">The sequence shown here is derived from an EMBL/GenBank/DDBJ whole genome shotgun (WGS) entry which is preliminary data.</text>
</comment>
<dbReference type="Proteomes" id="UP000294656">
    <property type="component" value="Unassembled WGS sequence"/>
</dbReference>
<dbReference type="InterPro" id="IPR004107">
    <property type="entry name" value="Integrase_SAM-like_N"/>
</dbReference>
<evidence type="ECO:0000313" key="8">
    <source>
        <dbReference type="EMBL" id="TDO96185.1"/>
    </source>
</evidence>
<dbReference type="RefSeq" id="WP_133504487.1">
    <property type="nucleotide sequence ID" value="NZ_SNXC01000014.1"/>
</dbReference>
<dbReference type="Gene3D" id="1.10.443.10">
    <property type="entry name" value="Intergrase catalytic core"/>
    <property type="match status" value="1"/>
</dbReference>
<dbReference type="GO" id="GO:0003677">
    <property type="term" value="F:DNA binding"/>
    <property type="evidence" value="ECO:0007669"/>
    <property type="project" value="UniProtKB-UniRule"/>
</dbReference>
<dbReference type="SUPFAM" id="SSF56349">
    <property type="entry name" value="DNA breaking-rejoining enzymes"/>
    <property type="match status" value="1"/>
</dbReference>
<dbReference type="InterPro" id="IPR050090">
    <property type="entry name" value="Tyrosine_recombinase_XerCD"/>
</dbReference>
<protein>
    <submittedName>
        <fullName evidence="8">Site-specific recombinase XerD</fullName>
    </submittedName>
</protein>
<evidence type="ECO:0000259" key="7">
    <source>
        <dbReference type="PROSITE" id="PS51900"/>
    </source>
</evidence>
<gene>
    <name evidence="8" type="ORF">DFP79_2757</name>
</gene>
<dbReference type="GO" id="GO:0006310">
    <property type="term" value="P:DNA recombination"/>
    <property type="evidence" value="ECO:0007669"/>
    <property type="project" value="UniProtKB-KW"/>
</dbReference>
<sequence length="283" mass="33024">MSALHQKIIDTMTLEGLSPLTQKAYLYQIGEASRYFNLPPDRIRRADIQRYILHLIRDRGWSWSSCRQSVHALNFLYQKVLSRNRLRVALPHPNKQQRIPDLLYPNEVLRMISACERGKAKAAMMLAYATGMRAGEVVRLKVPDLDGRNSSIKIREGKGKRDRYVLFPEGLKAPLREYWRVFRPTDYVVYGLDKDRKIDTSTLRRGLKLAAQQAEINKEVRFHSLRHAFACHQLLRGMPLPRLQILLGHQAIQTTFRYLQWIAMMDLKEESSEDLLRPLETTQ</sequence>
<name>A0A4R6M5U8_9GAMM</name>
<comment type="similarity">
    <text evidence="1">Belongs to the 'phage' integrase family.</text>
</comment>
<dbReference type="InterPro" id="IPR013762">
    <property type="entry name" value="Integrase-like_cat_sf"/>
</dbReference>
<dbReference type="Pfam" id="PF13495">
    <property type="entry name" value="Phage_int_SAM_4"/>
    <property type="match status" value="1"/>
</dbReference>
<feature type="domain" description="Tyr recombinase" evidence="6">
    <location>
        <begin position="98"/>
        <end position="272"/>
    </location>
</feature>
<evidence type="ECO:0000256" key="4">
    <source>
        <dbReference type="ARBA" id="ARBA00023172"/>
    </source>
</evidence>
<dbReference type="InterPro" id="IPR011010">
    <property type="entry name" value="DNA_brk_join_enz"/>
</dbReference>
<evidence type="ECO:0000256" key="5">
    <source>
        <dbReference type="PROSITE-ProRule" id="PRU01248"/>
    </source>
</evidence>
<accession>A0A4R6M5U8</accession>
<dbReference type="OrthoDB" id="9801717at2"/>
<evidence type="ECO:0000256" key="2">
    <source>
        <dbReference type="ARBA" id="ARBA00022908"/>
    </source>
</evidence>
<keyword evidence="4" id="KW-0233">DNA recombination</keyword>
<dbReference type="InterPro" id="IPR002104">
    <property type="entry name" value="Integrase_catalytic"/>
</dbReference>
<keyword evidence="9" id="KW-1185">Reference proteome</keyword>